<evidence type="ECO:0000313" key="2">
    <source>
        <dbReference type="EMBL" id="KZS14434.1"/>
    </source>
</evidence>
<reference evidence="2 3" key="1">
    <citation type="submission" date="2016-03" db="EMBL/GenBank/DDBJ databases">
        <title>EvidentialGene: Evidence-directed Construction of Genes on Genomes.</title>
        <authorList>
            <person name="Gilbert D.G."/>
            <person name="Choi J.-H."/>
            <person name="Mockaitis K."/>
            <person name="Colbourne J."/>
            <person name="Pfrender M."/>
        </authorList>
    </citation>
    <scope>NUCLEOTIDE SEQUENCE [LARGE SCALE GENOMIC DNA]</scope>
    <source>
        <strain evidence="2 3">Xinb3</strain>
        <tissue evidence="2">Complete organism</tissue>
    </source>
</reference>
<comment type="caution">
    <text evidence="2">The sequence shown here is derived from an EMBL/GenBank/DDBJ whole genome shotgun (WGS) entry which is preliminary data.</text>
</comment>
<proteinExistence type="predicted"/>
<dbReference type="AlphaFoldDB" id="A0A164XPB0"/>
<organism evidence="2 3">
    <name type="scientific">Daphnia magna</name>
    <dbReference type="NCBI Taxonomy" id="35525"/>
    <lineage>
        <taxon>Eukaryota</taxon>
        <taxon>Metazoa</taxon>
        <taxon>Ecdysozoa</taxon>
        <taxon>Arthropoda</taxon>
        <taxon>Crustacea</taxon>
        <taxon>Branchiopoda</taxon>
        <taxon>Diplostraca</taxon>
        <taxon>Cladocera</taxon>
        <taxon>Anomopoda</taxon>
        <taxon>Daphniidae</taxon>
        <taxon>Daphnia</taxon>
    </lineage>
</organism>
<gene>
    <name evidence="2" type="ORF">APZ42_019761</name>
</gene>
<keyword evidence="3" id="KW-1185">Reference proteome</keyword>
<dbReference type="EMBL" id="LRGB01000944">
    <property type="protein sequence ID" value="KZS14434.1"/>
    <property type="molecule type" value="Genomic_DNA"/>
</dbReference>
<evidence type="ECO:0000256" key="1">
    <source>
        <dbReference type="SAM" id="MobiDB-lite"/>
    </source>
</evidence>
<evidence type="ECO:0000313" key="3">
    <source>
        <dbReference type="Proteomes" id="UP000076858"/>
    </source>
</evidence>
<sequence length="49" mass="5578">MSWTGASQTADRRRAQHRQSVDAYTPYSHSRICSSSHHASLYLPLYIAL</sequence>
<accession>A0A164XPB0</accession>
<name>A0A164XPB0_9CRUS</name>
<dbReference type="Proteomes" id="UP000076858">
    <property type="component" value="Unassembled WGS sequence"/>
</dbReference>
<protein>
    <submittedName>
        <fullName evidence="2">Uncharacterized protein</fullName>
    </submittedName>
</protein>
<feature type="region of interest" description="Disordered" evidence="1">
    <location>
        <begin position="1"/>
        <end position="22"/>
    </location>
</feature>